<protein>
    <submittedName>
        <fullName evidence="3">Uncharacterized protein</fullName>
    </submittedName>
</protein>
<accession>A0ABQ5FMB5</accession>
<evidence type="ECO:0000313" key="4">
    <source>
        <dbReference type="Proteomes" id="UP001151760"/>
    </source>
</evidence>
<dbReference type="Proteomes" id="UP001151760">
    <property type="component" value="Unassembled WGS sequence"/>
</dbReference>
<keyword evidence="4" id="KW-1185">Reference proteome</keyword>
<feature type="region of interest" description="Disordered" evidence="2">
    <location>
        <begin position="193"/>
        <end position="234"/>
    </location>
</feature>
<evidence type="ECO:0000256" key="2">
    <source>
        <dbReference type="SAM" id="MobiDB-lite"/>
    </source>
</evidence>
<name>A0ABQ5FMB5_9ASTR</name>
<reference evidence="3" key="1">
    <citation type="journal article" date="2022" name="Int. J. Mol. Sci.">
        <title>Draft Genome of Tanacetum Coccineum: Genomic Comparison of Closely Related Tanacetum-Family Plants.</title>
        <authorList>
            <person name="Yamashiro T."/>
            <person name="Shiraishi A."/>
            <person name="Nakayama K."/>
            <person name="Satake H."/>
        </authorList>
    </citation>
    <scope>NUCLEOTIDE SEQUENCE</scope>
</reference>
<reference evidence="3" key="2">
    <citation type="submission" date="2022-01" db="EMBL/GenBank/DDBJ databases">
        <authorList>
            <person name="Yamashiro T."/>
            <person name="Shiraishi A."/>
            <person name="Satake H."/>
            <person name="Nakayama K."/>
        </authorList>
    </citation>
    <scope>NUCLEOTIDE SEQUENCE</scope>
</reference>
<evidence type="ECO:0000256" key="1">
    <source>
        <dbReference type="SAM" id="Coils"/>
    </source>
</evidence>
<proteinExistence type="predicted"/>
<feature type="coiled-coil region" evidence="1">
    <location>
        <begin position="25"/>
        <end position="52"/>
    </location>
</feature>
<feature type="compositionally biased region" description="Basic and acidic residues" evidence="2">
    <location>
        <begin position="193"/>
        <end position="205"/>
    </location>
</feature>
<dbReference type="EMBL" id="BQNB010017476">
    <property type="protein sequence ID" value="GJT63637.1"/>
    <property type="molecule type" value="Genomic_DNA"/>
</dbReference>
<organism evidence="3 4">
    <name type="scientific">Tanacetum coccineum</name>
    <dbReference type="NCBI Taxonomy" id="301880"/>
    <lineage>
        <taxon>Eukaryota</taxon>
        <taxon>Viridiplantae</taxon>
        <taxon>Streptophyta</taxon>
        <taxon>Embryophyta</taxon>
        <taxon>Tracheophyta</taxon>
        <taxon>Spermatophyta</taxon>
        <taxon>Magnoliopsida</taxon>
        <taxon>eudicotyledons</taxon>
        <taxon>Gunneridae</taxon>
        <taxon>Pentapetalae</taxon>
        <taxon>asterids</taxon>
        <taxon>campanulids</taxon>
        <taxon>Asterales</taxon>
        <taxon>Asteraceae</taxon>
        <taxon>Asteroideae</taxon>
        <taxon>Anthemideae</taxon>
        <taxon>Anthemidinae</taxon>
        <taxon>Tanacetum</taxon>
    </lineage>
</organism>
<sequence>MAGHSQKWHDGSTSRKVSNGSSDGIAAIANILDSLERDMKKLKENVHVIQVGCETCGGAHLDKEYLSTTLLVAHCEPTPREVTSGELPIVSYYVAPYEPEILFPRRLKQHAEEALVHKTMKILKSIKASCDPYYDQCDGGYLPNNTEKKCYWGCLNDDKRLDVAWEGMSPKDWVRVSHGKVCAMTKERILKDYGRREPDQEEKIDLNPNFDPTQEENSNTEEDCEDLKNLGRKN</sequence>
<gene>
    <name evidence="3" type="ORF">Tco_1015117</name>
</gene>
<comment type="caution">
    <text evidence="3">The sequence shown here is derived from an EMBL/GenBank/DDBJ whole genome shotgun (WGS) entry which is preliminary data.</text>
</comment>
<feature type="region of interest" description="Disordered" evidence="2">
    <location>
        <begin position="1"/>
        <end position="20"/>
    </location>
</feature>
<keyword evidence="1" id="KW-0175">Coiled coil</keyword>
<evidence type="ECO:0000313" key="3">
    <source>
        <dbReference type="EMBL" id="GJT63637.1"/>
    </source>
</evidence>